<name>A0ABP9Q630_9PSEU</name>
<reference evidence="2" key="1">
    <citation type="journal article" date="2019" name="Int. J. Syst. Evol. Microbiol.">
        <title>The Global Catalogue of Microorganisms (GCM) 10K type strain sequencing project: providing services to taxonomists for standard genome sequencing and annotation.</title>
        <authorList>
            <consortium name="The Broad Institute Genomics Platform"/>
            <consortium name="The Broad Institute Genome Sequencing Center for Infectious Disease"/>
            <person name="Wu L."/>
            <person name="Ma J."/>
        </authorList>
    </citation>
    <scope>NUCLEOTIDE SEQUENCE [LARGE SCALE GENOMIC DNA]</scope>
    <source>
        <strain evidence="2">JCM 18054</strain>
    </source>
</reference>
<sequence>MSTTDVRIARILVCAECLTYRPTRWFPDVPEGGRAIGPGVIHHAGSHAVFADRDTYRLVVGPGSHDPRTDVHRDPADAGLTKVDGVWCRG</sequence>
<organism evidence="1 2">
    <name type="scientific">Amycolatopsis dongchuanensis</name>
    <dbReference type="NCBI Taxonomy" id="1070866"/>
    <lineage>
        <taxon>Bacteria</taxon>
        <taxon>Bacillati</taxon>
        <taxon>Actinomycetota</taxon>
        <taxon>Actinomycetes</taxon>
        <taxon>Pseudonocardiales</taxon>
        <taxon>Pseudonocardiaceae</taxon>
        <taxon>Amycolatopsis</taxon>
    </lineage>
</organism>
<gene>
    <name evidence="1" type="ORF">GCM10023214_15760</name>
</gene>
<evidence type="ECO:0000313" key="2">
    <source>
        <dbReference type="Proteomes" id="UP001500192"/>
    </source>
</evidence>
<comment type="caution">
    <text evidence="1">The sequence shown here is derived from an EMBL/GenBank/DDBJ whole genome shotgun (WGS) entry which is preliminary data.</text>
</comment>
<dbReference type="EMBL" id="BAABIB010000043">
    <property type="protein sequence ID" value="GAA5156985.1"/>
    <property type="molecule type" value="Genomic_DNA"/>
</dbReference>
<evidence type="ECO:0000313" key="1">
    <source>
        <dbReference type="EMBL" id="GAA5156985.1"/>
    </source>
</evidence>
<keyword evidence="2" id="KW-1185">Reference proteome</keyword>
<dbReference type="Proteomes" id="UP001500192">
    <property type="component" value="Unassembled WGS sequence"/>
</dbReference>
<proteinExistence type="predicted"/>
<accession>A0ABP9Q630</accession>
<protein>
    <submittedName>
        <fullName evidence="1">Uncharacterized protein</fullName>
    </submittedName>
</protein>